<name>A0ABU1GEW5_9GAMM</name>
<dbReference type="SUPFAM" id="SSF63411">
    <property type="entry name" value="LuxS/MPP-like metallohydrolase"/>
    <property type="match status" value="2"/>
</dbReference>
<feature type="domain" description="Peptidase M16 C-terminal" evidence="2">
    <location>
        <begin position="196"/>
        <end position="361"/>
    </location>
</feature>
<reference evidence="3 4" key="1">
    <citation type="submission" date="2023-04" db="EMBL/GenBank/DDBJ databases">
        <title>A long-awaited taxogenomic arrangement of the family Halomonadaceae.</title>
        <authorList>
            <person name="De La Haba R."/>
            <person name="Chuvochina M."/>
            <person name="Wittouck S."/>
            <person name="Arahal D.R."/>
            <person name="Sanchez-Porro C."/>
            <person name="Hugenholtz P."/>
            <person name="Ventosa A."/>
        </authorList>
    </citation>
    <scope>NUCLEOTIDE SEQUENCE [LARGE SCALE GENOMIC DNA]</scope>
    <source>
        <strain evidence="3 4">DSM 18042</strain>
    </source>
</reference>
<dbReference type="EMBL" id="JARWAI010000011">
    <property type="protein sequence ID" value="MDR5876026.1"/>
    <property type="molecule type" value="Genomic_DNA"/>
</dbReference>
<evidence type="ECO:0000313" key="4">
    <source>
        <dbReference type="Proteomes" id="UP001269267"/>
    </source>
</evidence>
<accession>A0ABU1GEW5</accession>
<dbReference type="InterPro" id="IPR011249">
    <property type="entry name" value="Metalloenz_LuxS/M16"/>
</dbReference>
<evidence type="ECO:0000256" key="1">
    <source>
        <dbReference type="SAM" id="SignalP"/>
    </source>
</evidence>
<dbReference type="PROSITE" id="PS51257">
    <property type="entry name" value="PROKAR_LIPOPROTEIN"/>
    <property type="match status" value="1"/>
</dbReference>
<dbReference type="Gene3D" id="3.30.830.10">
    <property type="entry name" value="Metalloenzyme, LuxS/M16 peptidase-like"/>
    <property type="match status" value="2"/>
</dbReference>
<proteinExistence type="predicted"/>
<dbReference type="RefSeq" id="WP_310540436.1">
    <property type="nucleotide sequence ID" value="NZ_JARWAI010000011.1"/>
</dbReference>
<protein>
    <submittedName>
        <fullName evidence="3">Insulinase family protein</fullName>
    </submittedName>
</protein>
<organism evidence="3 4">
    <name type="scientific">Vreelandella gomseomensis</name>
    <dbReference type="NCBI Taxonomy" id="370766"/>
    <lineage>
        <taxon>Bacteria</taxon>
        <taxon>Pseudomonadati</taxon>
        <taxon>Pseudomonadota</taxon>
        <taxon>Gammaproteobacteria</taxon>
        <taxon>Oceanospirillales</taxon>
        <taxon>Halomonadaceae</taxon>
        <taxon>Vreelandella</taxon>
    </lineage>
</organism>
<dbReference type="InterPro" id="IPR007863">
    <property type="entry name" value="Peptidase_M16_C"/>
</dbReference>
<comment type="caution">
    <text evidence="3">The sequence shown here is derived from an EMBL/GenBank/DDBJ whole genome shotgun (WGS) entry which is preliminary data.</text>
</comment>
<evidence type="ECO:0000259" key="2">
    <source>
        <dbReference type="Pfam" id="PF05193"/>
    </source>
</evidence>
<feature type="signal peptide" evidence="1">
    <location>
        <begin position="1"/>
        <end position="18"/>
    </location>
</feature>
<dbReference type="Proteomes" id="UP001269267">
    <property type="component" value="Unassembled WGS sequence"/>
</dbReference>
<sequence length="456" mass="49280">MIRLILLAAMIISLAACSLEDDDKGEPNASNEVSPGGIEYILLHMPESDEVAVNVAWPTDWAYREDTNQAAARVGSELILAGGAQGYPAGEVGERLADLNAEGRLYGEANDHIVGELIFERDDISEVVEIANAHLREPLLEQAWLNRISDGIEQSVTEERSQPAAAGFEAVRWAVFGEQPLRNALSLYDLDTLDELTRDDIIAWHAETFTRSPEAVTVAGAIDAKAAGAALDGLFEALPEQRREVQKAVSPDYTPRRILLHMPDAEVSTLAFIAPLPPTSKGGEIEDAILTHALGGDDQSVLFDAVRTQLRASYGFGAGVDNYTREDRVLFMAGEVDTNQVAETEEVVRKAYDTFRQGGLKGELADHKAHLASYLSEVADSVTAQANSALESALDGYPTERSLNEELEAVTDASLNERLTMAFPSVDEFIVIAVSPEADALPEACVTTTPREAADC</sequence>
<keyword evidence="4" id="KW-1185">Reference proteome</keyword>
<feature type="chain" id="PRO_5046943232" evidence="1">
    <location>
        <begin position="19"/>
        <end position="456"/>
    </location>
</feature>
<evidence type="ECO:0000313" key="3">
    <source>
        <dbReference type="EMBL" id="MDR5876026.1"/>
    </source>
</evidence>
<keyword evidence="1" id="KW-0732">Signal</keyword>
<gene>
    <name evidence="3" type="ORF">QC815_13990</name>
</gene>
<dbReference type="Pfam" id="PF05193">
    <property type="entry name" value="Peptidase_M16_C"/>
    <property type="match status" value="1"/>
</dbReference>